<dbReference type="PANTHER" id="PTHR33121:SF71">
    <property type="entry name" value="OXYGEN SENSOR PROTEIN DOSP"/>
    <property type="match status" value="1"/>
</dbReference>
<dbReference type="KEGG" id="saqt:GJV85_00020"/>
<feature type="transmembrane region" description="Helical" evidence="1">
    <location>
        <begin position="28"/>
        <end position="48"/>
    </location>
</feature>
<evidence type="ECO:0000259" key="3">
    <source>
        <dbReference type="PROSITE" id="PS50887"/>
    </source>
</evidence>
<dbReference type="PROSITE" id="PS50883">
    <property type="entry name" value="EAL"/>
    <property type="match status" value="1"/>
</dbReference>
<sequence length="446" mass="51633">MGLPIFALIIALVSHTLVGNYDTLESSFYVESILLLVFSIYFILFLIYRGYDVKITDDVTKTFTREYLYKHIKKKLKLQGDYTLILVSIDNLNDINRLYGINNGDKVLEEISLWIANYLKSQKIENFPLGHIKGGDFILGLEGLKSEFTTILDLMCLKSSELKVENIEIKISGSIIDTEYSRDLNYLVENLFISQEENRNSKNTQAYEHINPNELELLVIDALKNRSLTIMKQDVFKNKSVAFSECFIKLKAKNSKLLYPKSYLKVINKLGLNIEYDLMILEQVLLFARHSQTPYALSISPTSLRNEKFIAKTKELLEESYQKVIFILSEQEYCSHISRYNSILKSLQKSGVLIAIDRLGAIHTSFLYLRELDVDIVRFDSYYSSKEKLKENENIIDGFNLMAHEKGIKSWIKNIEEDESFELVNKMNIDYKQGKYLSSLQEIYAS</sequence>
<dbReference type="SMART" id="SM00052">
    <property type="entry name" value="EAL"/>
    <property type="match status" value="1"/>
</dbReference>
<protein>
    <submittedName>
        <fullName evidence="4">EAL domain-containing protein</fullName>
    </submittedName>
</protein>
<name>A0A975GE39_9BACT</name>
<feature type="domain" description="EAL" evidence="2">
    <location>
        <begin position="212"/>
        <end position="446"/>
    </location>
</feature>
<reference evidence="4" key="2">
    <citation type="submission" date="2021-04" db="EMBL/GenBank/DDBJ databases">
        <title>Isolation and characterization of a novel species of the genus Sulfurimonas.</title>
        <authorList>
            <person name="Fukui M."/>
        </authorList>
    </citation>
    <scope>NUCLEOTIDE SEQUENCE</scope>
    <source>
        <strain evidence="4">H1576</strain>
    </source>
</reference>
<dbReference type="Gene3D" id="3.30.70.270">
    <property type="match status" value="1"/>
</dbReference>
<feature type="domain" description="GGDEF" evidence="3">
    <location>
        <begin position="80"/>
        <end position="212"/>
    </location>
</feature>
<evidence type="ECO:0000313" key="4">
    <source>
        <dbReference type="EMBL" id="QSZ43029.1"/>
    </source>
</evidence>
<dbReference type="InterPro" id="IPR050706">
    <property type="entry name" value="Cyclic-di-GMP_PDE-like"/>
</dbReference>
<keyword evidence="5" id="KW-1185">Reference proteome</keyword>
<dbReference type="InterPro" id="IPR035919">
    <property type="entry name" value="EAL_sf"/>
</dbReference>
<accession>A0A975GE39</accession>
<dbReference type="Pfam" id="PF00990">
    <property type="entry name" value="GGDEF"/>
    <property type="match status" value="1"/>
</dbReference>
<dbReference type="Proteomes" id="UP000671852">
    <property type="component" value="Chromosome"/>
</dbReference>
<dbReference type="Pfam" id="PF00563">
    <property type="entry name" value="EAL"/>
    <property type="match status" value="1"/>
</dbReference>
<dbReference type="InterPro" id="IPR029787">
    <property type="entry name" value="Nucleotide_cyclase"/>
</dbReference>
<dbReference type="GO" id="GO:0071111">
    <property type="term" value="F:cyclic-guanylate-specific phosphodiesterase activity"/>
    <property type="evidence" value="ECO:0007669"/>
    <property type="project" value="InterPro"/>
</dbReference>
<keyword evidence="1" id="KW-0812">Transmembrane</keyword>
<evidence type="ECO:0000259" key="2">
    <source>
        <dbReference type="PROSITE" id="PS50883"/>
    </source>
</evidence>
<dbReference type="PROSITE" id="PS50887">
    <property type="entry name" value="GGDEF"/>
    <property type="match status" value="1"/>
</dbReference>
<dbReference type="AlphaFoldDB" id="A0A975GE39"/>
<keyword evidence="1" id="KW-0472">Membrane</keyword>
<reference evidence="4" key="1">
    <citation type="submission" date="2019-11" db="EMBL/GenBank/DDBJ databases">
        <authorList>
            <person name="Kojima H."/>
        </authorList>
    </citation>
    <scope>NUCLEOTIDE SEQUENCE</scope>
    <source>
        <strain evidence="4">H1576</strain>
    </source>
</reference>
<dbReference type="EMBL" id="CP046072">
    <property type="protein sequence ID" value="QSZ43029.1"/>
    <property type="molecule type" value="Genomic_DNA"/>
</dbReference>
<keyword evidence="1" id="KW-1133">Transmembrane helix</keyword>
<dbReference type="InterPro" id="IPR001633">
    <property type="entry name" value="EAL_dom"/>
</dbReference>
<dbReference type="Gene3D" id="3.20.20.450">
    <property type="entry name" value="EAL domain"/>
    <property type="match status" value="1"/>
</dbReference>
<evidence type="ECO:0000313" key="5">
    <source>
        <dbReference type="Proteomes" id="UP000671852"/>
    </source>
</evidence>
<dbReference type="SUPFAM" id="SSF55073">
    <property type="entry name" value="Nucleotide cyclase"/>
    <property type="match status" value="1"/>
</dbReference>
<dbReference type="InterPro" id="IPR000160">
    <property type="entry name" value="GGDEF_dom"/>
</dbReference>
<dbReference type="SMART" id="SM00267">
    <property type="entry name" value="GGDEF"/>
    <property type="match status" value="1"/>
</dbReference>
<proteinExistence type="predicted"/>
<evidence type="ECO:0000256" key="1">
    <source>
        <dbReference type="SAM" id="Phobius"/>
    </source>
</evidence>
<dbReference type="PANTHER" id="PTHR33121">
    <property type="entry name" value="CYCLIC DI-GMP PHOSPHODIESTERASE PDEF"/>
    <property type="match status" value="1"/>
</dbReference>
<gene>
    <name evidence="4" type="ORF">GJV85_00020</name>
</gene>
<dbReference type="InterPro" id="IPR043128">
    <property type="entry name" value="Rev_trsase/Diguanyl_cyclase"/>
</dbReference>
<organism evidence="4 5">
    <name type="scientific">Sulfurimonas aquatica</name>
    <dbReference type="NCBI Taxonomy" id="2672570"/>
    <lineage>
        <taxon>Bacteria</taxon>
        <taxon>Pseudomonadati</taxon>
        <taxon>Campylobacterota</taxon>
        <taxon>Epsilonproteobacteria</taxon>
        <taxon>Campylobacterales</taxon>
        <taxon>Sulfurimonadaceae</taxon>
        <taxon>Sulfurimonas</taxon>
    </lineage>
</organism>
<dbReference type="SUPFAM" id="SSF141868">
    <property type="entry name" value="EAL domain-like"/>
    <property type="match status" value="1"/>
</dbReference>